<evidence type="ECO:0000313" key="1">
    <source>
        <dbReference type="EMBL" id="TFK65424.1"/>
    </source>
</evidence>
<protein>
    <submittedName>
        <fullName evidence="1">Uncharacterized protein</fullName>
    </submittedName>
</protein>
<dbReference type="EMBL" id="ML208437">
    <property type="protein sequence ID" value="TFK65424.1"/>
    <property type="molecule type" value="Genomic_DNA"/>
</dbReference>
<gene>
    <name evidence="1" type="ORF">BDN72DRAFT_845586</name>
</gene>
<keyword evidence="2" id="KW-1185">Reference proteome</keyword>
<evidence type="ECO:0000313" key="2">
    <source>
        <dbReference type="Proteomes" id="UP000308600"/>
    </source>
</evidence>
<dbReference type="Proteomes" id="UP000308600">
    <property type="component" value="Unassembled WGS sequence"/>
</dbReference>
<accession>A0ACD3AIG6</accession>
<sequence>MEFIHQLVGLFITQKRTEETPLPRTLPPLPPPLSEPPDNPATLVLSGQRLFISYDGTSESVQGGGVSACGLAALNCARIVLGKSKLAMPEGDLLEDMISEDTVREIVSICPMWTGSTDLGIEEIIDLPIFNNFIKPLGVNWGKATRSGFTKMLKRLEDVQQHPVVVTVITKIPEIIVCIRLVIQEQNVFVILDPNSRPSHPDGSGLIIDANEERILDYLMDLMGVDEDVLNDPTISWEVAKLSTFCGHCFIPSTEEPDLESLVLQLSVKPYSQRDSDERSRTVKEERDRFLTRLIQWRAYAETQTAALNAYKEEAVRVQRQALRDRDLYREEIEELRRQIGQETNAQRQSEGESSRAWRDRVPLFAGIRIRRPK</sequence>
<proteinExistence type="predicted"/>
<reference evidence="1 2" key="1">
    <citation type="journal article" date="2019" name="Nat. Ecol. Evol.">
        <title>Megaphylogeny resolves global patterns of mushroom evolution.</title>
        <authorList>
            <person name="Varga T."/>
            <person name="Krizsan K."/>
            <person name="Foldi C."/>
            <person name="Dima B."/>
            <person name="Sanchez-Garcia M."/>
            <person name="Sanchez-Ramirez S."/>
            <person name="Szollosi G.J."/>
            <person name="Szarkandi J.G."/>
            <person name="Papp V."/>
            <person name="Albert L."/>
            <person name="Andreopoulos W."/>
            <person name="Angelini C."/>
            <person name="Antonin V."/>
            <person name="Barry K.W."/>
            <person name="Bougher N.L."/>
            <person name="Buchanan P."/>
            <person name="Buyck B."/>
            <person name="Bense V."/>
            <person name="Catcheside P."/>
            <person name="Chovatia M."/>
            <person name="Cooper J."/>
            <person name="Damon W."/>
            <person name="Desjardin D."/>
            <person name="Finy P."/>
            <person name="Geml J."/>
            <person name="Haridas S."/>
            <person name="Hughes K."/>
            <person name="Justo A."/>
            <person name="Karasinski D."/>
            <person name="Kautmanova I."/>
            <person name="Kiss B."/>
            <person name="Kocsube S."/>
            <person name="Kotiranta H."/>
            <person name="LaButti K.M."/>
            <person name="Lechner B.E."/>
            <person name="Liimatainen K."/>
            <person name="Lipzen A."/>
            <person name="Lukacs Z."/>
            <person name="Mihaltcheva S."/>
            <person name="Morgado L.N."/>
            <person name="Niskanen T."/>
            <person name="Noordeloos M.E."/>
            <person name="Ohm R.A."/>
            <person name="Ortiz-Santana B."/>
            <person name="Ovrebo C."/>
            <person name="Racz N."/>
            <person name="Riley R."/>
            <person name="Savchenko A."/>
            <person name="Shiryaev A."/>
            <person name="Soop K."/>
            <person name="Spirin V."/>
            <person name="Szebenyi C."/>
            <person name="Tomsovsky M."/>
            <person name="Tulloss R.E."/>
            <person name="Uehling J."/>
            <person name="Grigoriev I.V."/>
            <person name="Vagvolgyi C."/>
            <person name="Papp T."/>
            <person name="Martin F.M."/>
            <person name="Miettinen O."/>
            <person name="Hibbett D.S."/>
            <person name="Nagy L.G."/>
        </authorList>
    </citation>
    <scope>NUCLEOTIDE SEQUENCE [LARGE SCALE GENOMIC DNA]</scope>
    <source>
        <strain evidence="1 2">NL-1719</strain>
    </source>
</reference>
<name>A0ACD3AIG6_9AGAR</name>
<organism evidence="1 2">
    <name type="scientific">Pluteus cervinus</name>
    <dbReference type="NCBI Taxonomy" id="181527"/>
    <lineage>
        <taxon>Eukaryota</taxon>
        <taxon>Fungi</taxon>
        <taxon>Dikarya</taxon>
        <taxon>Basidiomycota</taxon>
        <taxon>Agaricomycotina</taxon>
        <taxon>Agaricomycetes</taxon>
        <taxon>Agaricomycetidae</taxon>
        <taxon>Agaricales</taxon>
        <taxon>Pluteineae</taxon>
        <taxon>Pluteaceae</taxon>
        <taxon>Pluteus</taxon>
    </lineage>
</organism>